<feature type="signal peptide" evidence="22">
    <location>
        <begin position="1"/>
        <end position="16"/>
    </location>
</feature>
<evidence type="ECO:0000256" key="2">
    <source>
        <dbReference type="ARBA" id="ARBA00004251"/>
    </source>
</evidence>
<dbReference type="InterPro" id="IPR017850">
    <property type="entry name" value="Alkaline_phosphatase_core_sf"/>
</dbReference>
<reference evidence="23" key="2">
    <citation type="submission" date="2025-09" db="UniProtKB">
        <authorList>
            <consortium name="Ensembl"/>
        </authorList>
    </citation>
    <scope>IDENTIFICATION</scope>
</reference>
<keyword evidence="15" id="KW-1015">Disulfide bond</keyword>
<evidence type="ECO:0000256" key="19">
    <source>
        <dbReference type="ARBA" id="ARBA00031824"/>
    </source>
</evidence>
<dbReference type="GeneTree" id="ENSGT00940000158831"/>
<keyword evidence="13" id="KW-0094">Blood coagulation</keyword>
<keyword evidence="6 21" id="KW-0812">Transmembrane</keyword>
<feature type="chain" id="PRO_5045231499" description="bis(5'-adenosyl)-triphosphatase" evidence="22">
    <location>
        <begin position="17"/>
        <end position="472"/>
    </location>
</feature>
<dbReference type="GO" id="GO:0005886">
    <property type="term" value="C:plasma membrane"/>
    <property type="evidence" value="ECO:0007669"/>
    <property type="project" value="UniProtKB-SubCell"/>
</dbReference>
<evidence type="ECO:0000256" key="15">
    <source>
        <dbReference type="ARBA" id="ARBA00023157"/>
    </source>
</evidence>
<evidence type="ECO:0000256" key="16">
    <source>
        <dbReference type="ARBA" id="ARBA00023180"/>
    </source>
</evidence>
<evidence type="ECO:0000256" key="8">
    <source>
        <dbReference type="ARBA" id="ARBA00022723"/>
    </source>
</evidence>
<evidence type="ECO:0000313" key="23">
    <source>
        <dbReference type="Ensembl" id="ENSGMOP00000018583.2"/>
    </source>
</evidence>
<protein>
    <recommendedName>
        <fullName evidence="4">bis(5'-adenosyl)-triphosphatase</fullName>
        <ecNumber evidence="4">3.6.1.29</ecNumber>
    </recommendedName>
    <alternativeName>
        <fullName evidence="19">AP3A hydrolase</fullName>
    </alternativeName>
    <alternativeName>
        <fullName evidence="18">Ectonucleotide pyrophosphatase/phosphodiesterase family member 4</fullName>
    </alternativeName>
</protein>
<dbReference type="Gene3D" id="3.30.1360.180">
    <property type="match status" value="1"/>
</dbReference>
<keyword evidence="7" id="KW-0356">Hemostasis</keyword>
<organism evidence="23 24">
    <name type="scientific">Gadus morhua</name>
    <name type="common">Atlantic cod</name>
    <dbReference type="NCBI Taxonomy" id="8049"/>
    <lineage>
        <taxon>Eukaryota</taxon>
        <taxon>Metazoa</taxon>
        <taxon>Chordata</taxon>
        <taxon>Craniata</taxon>
        <taxon>Vertebrata</taxon>
        <taxon>Euteleostomi</taxon>
        <taxon>Actinopterygii</taxon>
        <taxon>Neopterygii</taxon>
        <taxon>Teleostei</taxon>
        <taxon>Neoteleostei</taxon>
        <taxon>Acanthomorphata</taxon>
        <taxon>Zeiogadaria</taxon>
        <taxon>Gadariae</taxon>
        <taxon>Gadiformes</taxon>
        <taxon>Gadoidei</taxon>
        <taxon>Gadidae</taxon>
        <taxon>Gadus</taxon>
    </lineage>
</organism>
<dbReference type="RefSeq" id="XP_030208805.1">
    <property type="nucleotide sequence ID" value="XM_030352945.1"/>
</dbReference>
<proteinExistence type="inferred from homology"/>
<comment type="catalytic activity">
    <reaction evidence="20">
        <text>P(1),P(3)-bis(5'-adenosyl) triphosphate + H2O = AMP + ADP + 2 H(+)</text>
        <dbReference type="Rhea" id="RHEA:13893"/>
        <dbReference type="ChEBI" id="CHEBI:15377"/>
        <dbReference type="ChEBI" id="CHEBI:15378"/>
        <dbReference type="ChEBI" id="CHEBI:58529"/>
        <dbReference type="ChEBI" id="CHEBI:456215"/>
        <dbReference type="ChEBI" id="CHEBI:456216"/>
        <dbReference type="EC" id="3.6.1.29"/>
    </reaction>
</comment>
<keyword evidence="12 21" id="KW-1133">Transmembrane helix</keyword>
<keyword evidence="16" id="KW-0325">Glycoprotein</keyword>
<evidence type="ECO:0000256" key="6">
    <source>
        <dbReference type="ARBA" id="ARBA00022692"/>
    </source>
</evidence>
<dbReference type="InterPro" id="IPR002591">
    <property type="entry name" value="Phosphodiest/P_Trfase"/>
</dbReference>
<comment type="subcellular location">
    <subcellularLocation>
        <location evidence="2">Cell membrane</location>
        <topology evidence="2">Single-pass type I membrane protein</topology>
    </subcellularLocation>
</comment>
<comment type="similarity">
    <text evidence="3">Belongs to the nucleotide pyrophosphatase/phosphodiesterase family.</text>
</comment>
<dbReference type="GO" id="GO:0047710">
    <property type="term" value="F:bis(5'-adenosyl)-triphosphatase activity"/>
    <property type="evidence" value="ECO:0007669"/>
    <property type="project" value="UniProtKB-EC"/>
</dbReference>
<sequence length="472" mass="52348">MLLRMFLGSIISVTMAATNGQQEHGPPHPPPSPSSPPPPLLLVSFDGFRADYLWQYPMPNLELLYRGGVLVEELTNIFSTKTFPNHYSLVTGLYAESHGILASNMYDAAHNKTFSLAHDQDPFWWSQALPLWLTALDSNYSTAAAMWPGSDVAIGNRTATHFLPYNASMPFAERLAKVSSWLRGSEQERGVMFTALYWEEPDRTGHKYGPDNTSAMTQALKEVDDHVGLLVSELQRAGLWGRVNVLVTSDHGMTQCSAQRLIRLDDCLHPNNYTLVDLAPVTALLPTQDADKVFDLLDKCHPHMTAYQKKAIPDRLHYRNNPRVQPIILLADEGWMIIQRGDLLPTLGNHGYDNALPSMHPFLAASGPGFRQGYRMSGLQSVDVYPLMCHLLGVAPAPHNGSLAKARCLLQGEGCLDVALVAGVVVGVLLLLTSVTCLFGLMRPRGPRRPLQFRRLHLEEGEEEDDDEPLLD</sequence>
<name>A0A8C4ZQ78_GADMO</name>
<keyword evidence="9 22" id="KW-0732">Signal</keyword>
<dbReference type="GO" id="GO:0007596">
    <property type="term" value="P:blood coagulation"/>
    <property type="evidence" value="ECO:0007669"/>
    <property type="project" value="UniProtKB-KW"/>
</dbReference>
<evidence type="ECO:0000256" key="22">
    <source>
        <dbReference type="SAM" id="SignalP"/>
    </source>
</evidence>
<dbReference type="CDD" id="cd16018">
    <property type="entry name" value="Enpp"/>
    <property type="match status" value="1"/>
</dbReference>
<evidence type="ECO:0000256" key="14">
    <source>
        <dbReference type="ARBA" id="ARBA00023136"/>
    </source>
</evidence>
<comment type="cofactor">
    <cofactor evidence="1">
        <name>Zn(2+)</name>
        <dbReference type="ChEBI" id="CHEBI:29105"/>
    </cofactor>
</comment>
<evidence type="ECO:0000313" key="24">
    <source>
        <dbReference type="Proteomes" id="UP000694546"/>
    </source>
</evidence>
<dbReference type="PANTHER" id="PTHR10151">
    <property type="entry name" value="ECTONUCLEOTIDE PYROPHOSPHATASE/PHOSPHODIESTERASE"/>
    <property type="match status" value="1"/>
</dbReference>
<keyword evidence="5" id="KW-1003">Cell membrane</keyword>
<accession>A0A8C4ZQ78</accession>
<feature type="transmembrane region" description="Helical" evidence="21">
    <location>
        <begin position="418"/>
        <end position="441"/>
    </location>
</feature>
<keyword evidence="10" id="KW-0378">Hydrolase</keyword>
<keyword evidence="11" id="KW-0862">Zinc</keyword>
<evidence type="ECO:0000256" key="9">
    <source>
        <dbReference type="ARBA" id="ARBA00022729"/>
    </source>
</evidence>
<evidence type="ECO:0000256" key="12">
    <source>
        <dbReference type="ARBA" id="ARBA00022989"/>
    </source>
</evidence>
<keyword evidence="8" id="KW-0479">Metal-binding</keyword>
<reference evidence="23" key="1">
    <citation type="submission" date="2025-08" db="UniProtKB">
        <authorList>
            <consortium name="Ensembl"/>
        </authorList>
    </citation>
    <scope>IDENTIFICATION</scope>
</reference>
<evidence type="ECO:0000256" key="5">
    <source>
        <dbReference type="ARBA" id="ARBA00022475"/>
    </source>
</evidence>
<dbReference type="Proteomes" id="UP000694546">
    <property type="component" value="Chromosome 4"/>
</dbReference>
<evidence type="ECO:0000256" key="17">
    <source>
        <dbReference type="ARBA" id="ARBA00025036"/>
    </source>
</evidence>
<evidence type="ECO:0000256" key="10">
    <source>
        <dbReference type="ARBA" id="ARBA00022801"/>
    </source>
</evidence>
<evidence type="ECO:0000256" key="20">
    <source>
        <dbReference type="ARBA" id="ARBA00047780"/>
    </source>
</evidence>
<keyword evidence="24" id="KW-1185">Reference proteome</keyword>
<dbReference type="OMA" id="LASNMYD"/>
<evidence type="ECO:0000256" key="21">
    <source>
        <dbReference type="SAM" id="Phobius"/>
    </source>
</evidence>
<dbReference type="GO" id="GO:0046872">
    <property type="term" value="F:metal ion binding"/>
    <property type="evidence" value="ECO:0007669"/>
    <property type="project" value="UniProtKB-KW"/>
</dbReference>
<comment type="function">
    <text evidence="17">Hydrolyzes extracellular Ap3A into AMP and ADP, and Ap4A into AMP and ATP. Ap3A and Ap4A are diadenosine polyphosphates thought to induce proliferation of vascular smooth muscle cells. Acts as a procoagulant, mediating platelet aggregation at the site of nascent thrombus via release of ADP from Ap3A and activation of ADP receptors.</text>
</comment>
<dbReference type="Ensembl" id="ENSGMOT00000019039.2">
    <property type="protein sequence ID" value="ENSGMOP00000018583.2"/>
    <property type="gene ID" value="ENSGMOG00000017288.2"/>
</dbReference>
<evidence type="ECO:0000256" key="13">
    <source>
        <dbReference type="ARBA" id="ARBA00023084"/>
    </source>
</evidence>
<evidence type="ECO:0000256" key="3">
    <source>
        <dbReference type="ARBA" id="ARBA00010594"/>
    </source>
</evidence>
<evidence type="ECO:0000256" key="11">
    <source>
        <dbReference type="ARBA" id="ARBA00022833"/>
    </source>
</evidence>
<evidence type="ECO:0000256" key="1">
    <source>
        <dbReference type="ARBA" id="ARBA00001947"/>
    </source>
</evidence>
<keyword evidence="14 21" id="KW-0472">Membrane</keyword>
<evidence type="ECO:0000256" key="4">
    <source>
        <dbReference type="ARBA" id="ARBA00012377"/>
    </source>
</evidence>
<dbReference type="PANTHER" id="PTHR10151:SF79">
    <property type="entry name" value="BIS(5'-ADENOSYL)-TRIPHOSPHATASE ENPP4"/>
    <property type="match status" value="1"/>
</dbReference>
<dbReference type="Pfam" id="PF01663">
    <property type="entry name" value="Phosphodiest"/>
    <property type="match status" value="1"/>
</dbReference>
<evidence type="ECO:0000256" key="18">
    <source>
        <dbReference type="ARBA" id="ARBA00031114"/>
    </source>
</evidence>
<dbReference type="EC" id="3.6.1.29" evidence="4"/>
<gene>
    <name evidence="23" type="primary">enpp4</name>
</gene>
<dbReference type="GeneID" id="115541262"/>
<evidence type="ECO:0000256" key="7">
    <source>
        <dbReference type="ARBA" id="ARBA00022696"/>
    </source>
</evidence>
<dbReference type="SUPFAM" id="SSF53649">
    <property type="entry name" value="Alkaline phosphatase-like"/>
    <property type="match status" value="1"/>
</dbReference>
<dbReference type="Gene3D" id="3.40.720.10">
    <property type="entry name" value="Alkaline Phosphatase, subunit A"/>
    <property type="match status" value="1"/>
</dbReference>
<dbReference type="AlphaFoldDB" id="A0A8C4ZQ78"/>